<dbReference type="Proteomes" id="UP000309997">
    <property type="component" value="Unassembled WGS sequence"/>
</dbReference>
<evidence type="ECO:0000313" key="1">
    <source>
        <dbReference type="EMBL" id="KAL3609236.1"/>
    </source>
</evidence>
<sequence length="116" mass="12688">MNRKQGREFTQRRSSYACLPEIMQALSHLSVNCSRCQVVIATISVGFCYGCSSAGCRLSEKGALLKFKNDLTGSSNRLASGVSDEDCCRWSGVVCNNLTGHVLELYLGTHISYDVN</sequence>
<protein>
    <submittedName>
        <fullName evidence="1">Uncharacterized protein</fullName>
    </submittedName>
</protein>
<reference evidence="1 2" key="1">
    <citation type="journal article" date="2024" name="Plant Biotechnol. J.">
        <title>Genome and CRISPR/Cas9 system of a widespread forest tree (Populus alba) in the world.</title>
        <authorList>
            <person name="Liu Y.J."/>
            <person name="Jiang P.F."/>
            <person name="Han X.M."/>
            <person name="Li X.Y."/>
            <person name="Wang H.M."/>
            <person name="Wang Y.J."/>
            <person name="Wang X.X."/>
            <person name="Zeng Q.Y."/>
        </authorList>
    </citation>
    <scope>NUCLEOTIDE SEQUENCE [LARGE SCALE GENOMIC DNA]</scope>
    <source>
        <strain evidence="2">cv. PAL-ZL1</strain>
    </source>
</reference>
<evidence type="ECO:0000313" key="2">
    <source>
        <dbReference type="Proteomes" id="UP000309997"/>
    </source>
</evidence>
<keyword evidence="2" id="KW-1185">Reference proteome</keyword>
<accession>A0ACC4CVB6</accession>
<comment type="caution">
    <text evidence="1">The sequence shown here is derived from an EMBL/GenBank/DDBJ whole genome shotgun (WGS) entry which is preliminary data.</text>
</comment>
<dbReference type="EMBL" id="RCHU02000001">
    <property type="protein sequence ID" value="KAL3609236.1"/>
    <property type="molecule type" value="Genomic_DNA"/>
</dbReference>
<gene>
    <name evidence="1" type="ORF">D5086_000256</name>
</gene>
<proteinExistence type="predicted"/>
<name>A0ACC4CVB6_POPAL</name>
<organism evidence="1 2">
    <name type="scientific">Populus alba</name>
    <name type="common">White poplar</name>
    <dbReference type="NCBI Taxonomy" id="43335"/>
    <lineage>
        <taxon>Eukaryota</taxon>
        <taxon>Viridiplantae</taxon>
        <taxon>Streptophyta</taxon>
        <taxon>Embryophyta</taxon>
        <taxon>Tracheophyta</taxon>
        <taxon>Spermatophyta</taxon>
        <taxon>Magnoliopsida</taxon>
        <taxon>eudicotyledons</taxon>
        <taxon>Gunneridae</taxon>
        <taxon>Pentapetalae</taxon>
        <taxon>rosids</taxon>
        <taxon>fabids</taxon>
        <taxon>Malpighiales</taxon>
        <taxon>Salicaceae</taxon>
        <taxon>Saliceae</taxon>
        <taxon>Populus</taxon>
    </lineage>
</organism>